<organism evidence="2 3">
    <name type="scientific">Pedobacter riviphilus</name>
    <dbReference type="NCBI Taxonomy" id="2766984"/>
    <lineage>
        <taxon>Bacteria</taxon>
        <taxon>Pseudomonadati</taxon>
        <taxon>Bacteroidota</taxon>
        <taxon>Sphingobacteriia</taxon>
        <taxon>Sphingobacteriales</taxon>
        <taxon>Sphingobacteriaceae</taxon>
        <taxon>Pedobacter</taxon>
    </lineage>
</organism>
<dbReference type="EMBL" id="CP061171">
    <property type="protein sequence ID" value="QNR83872.1"/>
    <property type="molecule type" value="Genomic_DNA"/>
</dbReference>
<feature type="transmembrane region" description="Helical" evidence="1">
    <location>
        <begin position="85"/>
        <end position="105"/>
    </location>
</feature>
<feature type="transmembrane region" description="Helical" evidence="1">
    <location>
        <begin position="12"/>
        <end position="37"/>
    </location>
</feature>
<evidence type="ECO:0000256" key="1">
    <source>
        <dbReference type="SAM" id="Phobius"/>
    </source>
</evidence>
<protein>
    <submittedName>
        <fullName evidence="2">Uncharacterized protein</fullName>
    </submittedName>
</protein>
<dbReference type="RefSeq" id="WP_190326803.1">
    <property type="nucleotide sequence ID" value="NZ_CP061171.1"/>
</dbReference>
<evidence type="ECO:0000313" key="2">
    <source>
        <dbReference type="EMBL" id="QNR83872.1"/>
    </source>
</evidence>
<dbReference type="Proteomes" id="UP000516439">
    <property type="component" value="Chromosome"/>
</dbReference>
<reference evidence="2 3" key="1">
    <citation type="submission" date="2020-09" db="EMBL/GenBank/DDBJ databases">
        <title>Pedobacter sp. SW-16 isolated from soil near Yeocheon.</title>
        <authorList>
            <person name="Im H.S."/>
            <person name="Joung Y."/>
            <person name="Lee S.-S."/>
        </authorList>
    </citation>
    <scope>NUCLEOTIDE SEQUENCE [LARGE SCALE GENOMIC DNA]</scope>
    <source>
        <strain evidence="2 3">SW-16</strain>
    </source>
</reference>
<keyword evidence="1" id="KW-1133">Transmembrane helix</keyword>
<proteinExistence type="predicted"/>
<keyword evidence="1" id="KW-0812">Transmembrane</keyword>
<keyword evidence="1" id="KW-0472">Membrane</keyword>
<feature type="transmembrane region" description="Helical" evidence="1">
    <location>
        <begin position="43"/>
        <end position="64"/>
    </location>
</feature>
<feature type="transmembrane region" description="Helical" evidence="1">
    <location>
        <begin position="111"/>
        <end position="129"/>
    </location>
</feature>
<evidence type="ECO:0000313" key="3">
    <source>
        <dbReference type="Proteomes" id="UP000516439"/>
    </source>
</evidence>
<sequence>MKSALFYTLKVCLATLLTSAPVTMAIGFAYIGLITLIKPLNYIFNFHLLFSHIFLFVAILAALIMLNRYLIAKVGYKRFINDRPVAHSIVIFLLYLVISGSVRFISFDYLLFSYAPMFLTAYVFSRIFSETAKKEFWNLLNERHDDGLKPLSDQ</sequence>
<accession>A0ABX6TEI4</accession>
<gene>
    <name evidence="2" type="ORF">H9N25_18325</name>
</gene>
<name>A0ABX6TEI4_9SPHI</name>
<keyword evidence="3" id="KW-1185">Reference proteome</keyword>